<gene>
    <name evidence="2" type="ORF">SAMN05421858_4302</name>
</gene>
<dbReference type="PANTHER" id="PTHR33877">
    <property type="entry name" value="SLL1193 PROTEIN"/>
    <property type="match status" value="1"/>
</dbReference>
<protein>
    <submittedName>
        <fullName evidence="2">HNH endonuclease</fullName>
    </submittedName>
</protein>
<dbReference type="Gene3D" id="1.10.30.50">
    <property type="match status" value="1"/>
</dbReference>
<name>A0A1N7EJD5_9EURY</name>
<dbReference type="GO" id="GO:0004519">
    <property type="term" value="F:endonuclease activity"/>
    <property type="evidence" value="ECO:0007669"/>
    <property type="project" value="UniProtKB-KW"/>
</dbReference>
<dbReference type="InterPro" id="IPR002711">
    <property type="entry name" value="HNH"/>
</dbReference>
<dbReference type="OrthoDB" id="350278at2157"/>
<dbReference type="InterPro" id="IPR052892">
    <property type="entry name" value="NA-targeting_endonuclease"/>
</dbReference>
<sequence>MDEMNTEDGDRISVGTEVIDRAKDGQAPAVVIRQPDAVCEEWDVPGTGKTVADFNPEYEPDAVVSIVAFKGQLEEKVPDWDSRPADELWGVAKNAGVRRYAYPEPRLCRRSGGLPETIQTYHQLICYQHARLIQLATGIDDNSFLWSKYEELRDGEIRMSSITKEDKYQLQEDYGTCIYCGEEGKTTFDHVIPLSNGGADTISNQVPACKSCNSSKGSKDVIEWHQELDEPVSRVVWGKYIKQYKSILADEGRLKDELTPEDRDKWDGVKIKRNVLERIKERSR</sequence>
<feature type="domain" description="HNH nuclease" evidence="1">
    <location>
        <begin position="164"/>
        <end position="214"/>
    </location>
</feature>
<dbReference type="GO" id="GO:0003676">
    <property type="term" value="F:nucleic acid binding"/>
    <property type="evidence" value="ECO:0007669"/>
    <property type="project" value="InterPro"/>
</dbReference>
<dbReference type="Proteomes" id="UP000186914">
    <property type="component" value="Unassembled WGS sequence"/>
</dbReference>
<dbReference type="GO" id="GO:0008270">
    <property type="term" value="F:zinc ion binding"/>
    <property type="evidence" value="ECO:0007669"/>
    <property type="project" value="InterPro"/>
</dbReference>
<proteinExistence type="predicted"/>
<dbReference type="AlphaFoldDB" id="A0A1N7EJD5"/>
<evidence type="ECO:0000259" key="1">
    <source>
        <dbReference type="SMART" id="SM00507"/>
    </source>
</evidence>
<keyword evidence="2" id="KW-0255">Endonuclease</keyword>
<dbReference type="RefSeq" id="WP_217694375.1">
    <property type="nucleotide sequence ID" value="NZ_FTNO01000006.1"/>
</dbReference>
<evidence type="ECO:0000313" key="3">
    <source>
        <dbReference type="Proteomes" id="UP000186914"/>
    </source>
</evidence>
<keyword evidence="2" id="KW-0378">Hydrolase</keyword>
<dbReference type="PANTHER" id="PTHR33877:SF1">
    <property type="entry name" value="TYPE IV METHYL-DIRECTED RESTRICTION ENZYME ECOKMCRA"/>
    <property type="match status" value="1"/>
</dbReference>
<keyword evidence="3" id="KW-1185">Reference proteome</keyword>
<keyword evidence="2" id="KW-0540">Nuclease</keyword>
<reference evidence="3" key="1">
    <citation type="submission" date="2017-01" db="EMBL/GenBank/DDBJ databases">
        <authorList>
            <person name="Varghese N."/>
            <person name="Submissions S."/>
        </authorList>
    </citation>
    <scope>NUCLEOTIDE SEQUENCE [LARGE SCALE GENOMIC DNA]</scope>
    <source>
        <strain evidence="3">CGMCC 1.7737</strain>
    </source>
</reference>
<accession>A0A1N7EJD5</accession>
<dbReference type="CDD" id="cd00085">
    <property type="entry name" value="HNHc"/>
    <property type="match status" value="1"/>
</dbReference>
<dbReference type="InterPro" id="IPR003615">
    <property type="entry name" value="HNH_nuc"/>
</dbReference>
<dbReference type="SMART" id="SM00507">
    <property type="entry name" value="HNHc"/>
    <property type="match status" value="1"/>
</dbReference>
<evidence type="ECO:0000313" key="2">
    <source>
        <dbReference type="EMBL" id="SIR88139.1"/>
    </source>
</evidence>
<dbReference type="EMBL" id="FTNO01000006">
    <property type="protein sequence ID" value="SIR88139.1"/>
    <property type="molecule type" value="Genomic_DNA"/>
</dbReference>
<dbReference type="Pfam" id="PF01844">
    <property type="entry name" value="HNH"/>
    <property type="match status" value="1"/>
</dbReference>
<organism evidence="2 3">
    <name type="scientific">Haladaptatus litoreus</name>
    <dbReference type="NCBI Taxonomy" id="553468"/>
    <lineage>
        <taxon>Archaea</taxon>
        <taxon>Methanobacteriati</taxon>
        <taxon>Methanobacteriota</taxon>
        <taxon>Stenosarchaea group</taxon>
        <taxon>Halobacteria</taxon>
        <taxon>Halobacteriales</taxon>
        <taxon>Haladaptataceae</taxon>
        <taxon>Haladaptatus</taxon>
    </lineage>
</organism>